<evidence type="ECO:0000313" key="6">
    <source>
        <dbReference type="Proteomes" id="UP000334923"/>
    </source>
</evidence>
<dbReference type="Gene3D" id="3.40.47.10">
    <property type="match status" value="1"/>
</dbReference>
<dbReference type="InterPro" id="IPR014031">
    <property type="entry name" value="Ketoacyl_synth_C"/>
</dbReference>
<dbReference type="Proteomes" id="UP000334923">
    <property type="component" value="Unassembled WGS sequence"/>
</dbReference>
<dbReference type="SMART" id="SM00825">
    <property type="entry name" value="PKS_KS"/>
    <property type="match status" value="1"/>
</dbReference>
<keyword evidence="5" id="KW-0012">Acyltransferase</keyword>
<dbReference type="RefSeq" id="WP_142660433.1">
    <property type="nucleotide sequence ID" value="NZ_CABFVA020000084.1"/>
</dbReference>
<organism evidence="5 6">
    <name type="scientific">Methylacidimicrobium tartarophylax</name>
    <dbReference type="NCBI Taxonomy" id="1041768"/>
    <lineage>
        <taxon>Bacteria</taxon>
        <taxon>Pseudomonadati</taxon>
        <taxon>Verrucomicrobiota</taxon>
        <taxon>Methylacidimicrobium</taxon>
    </lineage>
</organism>
<dbReference type="GO" id="GO:0005829">
    <property type="term" value="C:cytosol"/>
    <property type="evidence" value="ECO:0007669"/>
    <property type="project" value="TreeGrafter"/>
</dbReference>
<keyword evidence="6" id="KW-1185">Reference proteome</keyword>
<keyword evidence="2 3" id="KW-0808">Transferase</keyword>
<dbReference type="EMBL" id="CABFVA020000084">
    <property type="protein sequence ID" value="VVM07193.1"/>
    <property type="molecule type" value="Genomic_DNA"/>
</dbReference>
<dbReference type="AlphaFoldDB" id="A0A5E6MDZ1"/>
<dbReference type="EC" id="2.3.1.179" evidence="5"/>
<name>A0A5E6MDZ1_9BACT</name>
<reference evidence="5 6" key="1">
    <citation type="submission" date="2019-09" db="EMBL/GenBank/DDBJ databases">
        <authorList>
            <person name="Cremers G."/>
        </authorList>
    </citation>
    <scope>NUCLEOTIDE SEQUENCE [LARGE SCALE GENOMIC DNA]</scope>
    <source>
        <strain evidence="5">4A</strain>
    </source>
</reference>
<comment type="similarity">
    <text evidence="1 3">Belongs to the thiolase-like superfamily. Beta-ketoacyl-ACP synthases family.</text>
</comment>
<dbReference type="SUPFAM" id="SSF53901">
    <property type="entry name" value="Thiolase-like"/>
    <property type="match status" value="2"/>
</dbReference>
<proteinExistence type="inferred from homology"/>
<evidence type="ECO:0000256" key="3">
    <source>
        <dbReference type="RuleBase" id="RU003694"/>
    </source>
</evidence>
<dbReference type="InterPro" id="IPR014030">
    <property type="entry name" value="Ketoacyl_synth_N"/>
</dbReference>
<evidence type="ECO:0000256" key="2">
    <source>
        <dbReference type="ARBA" id="ARBA00022679"/>
    </source>
</evidence>
<dbReference type="Pfam" id="PF00109">
    <property type="entry name" value="ketoacyl-synt"/>
    <property type="match status" value="1"/>
</dbReference>
<dbReference type="InterPro" id="IPR020841">
    <property type="entry name" value="PKS_Beta-ketoAc_synthase_dom"/>
</dbReference>
<dbReference type="PANTHER" id="PTHR11712">
    <property type="entry name" value="POLYKETIDE SYNTHASE-RELATED"/>
    <property type="match status" value="1"/>
</dbReference>
<feature type="domain" description="Ketosynthase family 3 (KS3)" evidence="4">
    <location>
        <begin position="8"/>
        <end position="408"/>
    </location>
</feature>
<protein>
    <submittedName>
        <fullName evidence="5">3-oxoacyl-[acyl-carrier-protein] synthase II</fullName>
        <ecNumber evidence="5">2.3.1.179</ecNumber>
    </submittedName>
</protein>
<dbReference type="CDD" id="cd00834">
    <property type="entry name" value="KAS_I_II"/>
    <property type="match status" value="1"/>
</dbReference>
<evidence type="ECO:0000259" key="4">
    <source>
        <dbReference type="PROSITE" id="PS52004"/>
    </source>
</evidence>
<dbReference type="InterPro" id="IPR000794">
    <property type="entry name" value="Beta-ketoacyl_synthase"/>
</dbReference>
<dbReference type="OrthoDB" id="9808669at2"/>
<dbReference type="InterPro" id="IPR016039">
    <property type="entry name" value="Thiolase-like"/>
</dbReference>
<dbReference type="Pfam" id="PF02801">
    <property type="entry name" value="Ketoacyl-synt_C"/>
    <property type="match status" value="1"/>
</dbReference>
<evidence type="ECO:0000313" key="5">
    <source>
        <dbReference type="EMBL" id="VVM07193.1"/>
    </source>
</evidence>
<accession>A0A5E6MDZ1</accession>
<evidence type="ECO:0000256" key="1">
    <source>
        <dbReference type="ARBA" id="ARBA00008467"/>
    </source>
</evidence>
<dbReference type="PROSITE" id="PS52004">
    <property type="entry name" value="KS3_2"/>
    <property type="match status" value="1"/>
</dbReference>
<gene>
    <name evidence="5" type="primary">fabF</name>
    <name evidence="5" type="ORF">MAMT_01610</name>
</gene>
<dbReference type="GO" id="GO:0004315">
    <property type="term" value="F:3-oxoacyl-[acyl-carrier-protein] synthase activity"/>
    <property type="evidence" value="ECO:0007669"/>
    <property type="project" value="UniProtKB-EC"/>
</dbReference>
<sequence>MSTAREAKAVVAVTGLGAVTALGEDAASSWKSVLEGLDGRRPVDLFETEGCRCRSAAQAAIPDIPSLTSKEIHRLPRTSRFAIPAAREALAQADLLLPNGQAKLPQIPLCLATTEGGMEFGERFLEEILAGRKGHLHWVGRYQPEQQAIDLQRCLGLYGRSIVIANSCSSGADALGYAAQLIWTGEASCVLAGGFEALAETVFVGFDSLRILTTERCAPFDRGRSGLLLGEGAAFLVLESLEHALGRRARPLCRLTGYGQATDLYHLTQPSPDGRALCQAMEYALTQAKLSPEAVGYLNAHGTGTALNDEAEAHAYSRFFGAGWKTPRMSSTKAIIGHTLGAAGAIEAVFSVLALSTGRLPPQWNSPNPLPEVGRALVRPLEPSFPLDHTMSVNVGFGGTNAALLFSRHD</sequence>
<dbReference type="PANTHER" id="PTHR11712:SF336">
    <property type="entry name" value="3-OXOACYL-[ACYL-CARRIER-PROTEIN] SYNTHASE, MITOCHONDRIAL"/>
    <property type="match status" value="1"/>
</dbReference>
<dbReference type="GO" id="GO:0006633">
    <property type="term" value="P:fatty acid biosynthetic process"/>
    <property type="evidence" value="ECO:0007669"/>
    <property type="project" value="TreeGrafter"/>
</dbReference>